<feature type="region of interest" description="Disordered" evidence="1">
    <location>
        <begin position="281"/>
        <end position="301"/>
    </location>
</feature>
<keyword evidence="2" id="KW-0732">Signal</keyword>
<evidence type="ECO:0000256" key="1">
    <source>
        <dbReference type="SAM" id="MobiDB-lite"/>
    </source>
</evidence>
<feature type="compositionally biased region" description="Low complexity" evidence="1">
    <location>
        <begin position="518"/>
        <end position="528"/>
    </location>
</feature>
<dbReference type="EMBL" id="MW244698">
    <property type="protein sequence ID" value="QRN45232.1"/>
    <property type="molecule type" value="mRNA"/>
</dbReference>
<feature type="compositionally biased region" description="Basic and acidic residues" evidence="1">
    <location>
        <begin position="385"/>
        <end position="400"/>
    </location>
</feature>
<feature type="region of interest" description="Disordered" evidence="1">
    <location>
        <begin position="676"/>
        <end position="704"/>
    </location>
</feature>
<organism evidence="3">
    <name type="scientific">Tineola bisselliella</name>
    <name type="common">Webbing clothes moth</name>
    <name type="synonym">Tinea bisselliella</name>
    <dbReference type="NCBI Taxonomy" id="93883"/>
    <lineage>
        <taxon>Eukaryota</taxon>
        <taxon>Metazoa</taxon>
        <taxon>Ecdysozoa</taxon>
        <taxon>Arthropoda</taxon>
        <taxon>Hexapoda</taxon>
        <taxon>Insecta</taxon>
        <taxon>Pterygota</taxon>
        <taxon>Neoptera</taxon>
        <taxon>Endopterygota</taxon>
        <taxon>Lepidoptera</taxon>
        <taxon>Glossata</taxon>
        <taxon>Ditrysia</taxon>
        <taxon>Tineoidea</taxon>
        <taxon>Tineidae</taxon>
        <taxon>Tineinae</taxon>
        <taxon>Tineola</taxon>
    </lineage>
</organism>
<feature type="compositionally biased region" description="Polar residues" evidence="1">
    <location>
        <begin position="432"/>
        <end position="443"/>
    </location>
</feature>
<feature type="compositionally biased region" description="Low complexity" evidence="1">
    <location>
        <begin position="374"/>
        <end position="384"/>
    </location>
</feature>
<feature type="region of interest" description="Disordered" evidence="1">
    <location>
        <begin position="369"/>
        <end position="548"/>
    </location>
</feature>
<evidence type="ECO:0000256" key="2">
    <source>
        <dbReference type="SAM" id="SignalP"/>
    </source>
</evidence>
<feature type="compositionally biased region" description="Basic and acidic residues" evidence="1">
    <location>
        <begin position="480"/>
        <end position="499"/>
    </location>
</feature>
<feature type="compositionally biased region" description="Basic and acidic residues" evidence="1">
    <location>
        <begin position="444"/>
        <end position="455"/>
    </location>
</feature>
<feature type="compositionally biased region" description="Polar residues" evidence="1">
    <location>
        <begin position="574"/>
        <end position="591"/>
    </location>
</feature>
<evidence type="ECO:0000313" key="3">
    <source>
        <dbReference type="EMBL" id="QRN45232.1"/>
    </source>
</evidence>
<accession>A0A891XJ65</accession>
<feature type="compositionally biased region" description="Polar residues" evidence="1">
    <location>
        <begin position="534"/>
        <end position="548"/>
    </location>
</feature>
<feature type="chain" id="PRO_5032825492" evidence="2">
    <location>
        <begin position="21"/>
        <end position="704"/>
    </location>
</feature>
<gene>
    <name evidence="3" type="primary">Prgl4</name>
</gene>
<feature type="compositionally biased region" description="Polar residues" evidence="1">
    <location>
        <begin position="282"/>
        <end position="301"/>
    </location>
</feature>
<feature type="region of interest" description="Disordered" evidence="1">
    <location>
        <begin position="570"/>
        <end position="596"/>
    </location>
</feature>
<name>A0A891XJ65_TINBI</name>
<reference evidence="3" key="1">
    <citation type="journal article" name="Insect Biochem. Mol. Biol.">
        <title>Silk of the common clothes moth, Tineola bisselliella, a cosmopolitan pest belonging to the basal ditrysian moth line.</title>
        <authorList>
            <person name="Rouhova L."/>
            <person name="Kludkiewicz B."/>
            <person name="Sehadova H."/>
            <person name="Sery M."/>
            <person name="Kucerova L."/>
            <person name="Konik P."/>
            <person name="Zurovec M."/>
        </authorList>
    </citation>
    <scope>NUCLEOTIDE SEQUENCE</scope>
    <source>
        <tissue evidence="3">Silk glands</tissue>
    </source>
</reference>
<dbReference type="AlphaFoldDB" id="A0A891XJ65"/>
<feature type="signal peptide" evidence="2">
    <location>
        <begin position="1"/>
        <end position="20"/>
    </location>
</feature>
<proteinExistence type="evidence at transcript level"/>
<sequence>MSVVLNAICVFVCCSKLVASIPFPEEYVRRYLAAANGASASTGMQDQLQHQQTMLNPSQVTAYAGQLNNAHSQPGYPSISNTENYFQPMNNVGRNLNFPRDLNQESYEAMRAGVPVQANAQASSGYFQTNQVPRALEQDVYKKQLQQLKEIVPPKQIPYNSPINIATQSYGSTLQQLQKAQSIRQYTNQDFPSINQLNRKQLTGVVSNEERVSNTKSQLQDMNTYINNPKIQNIISKTKLKKRYLVVHPDGTVNHVDNLDEVVKENPNYVLLNSGRIKASHLASNKAQTGSSTSASTDTNILQNKPLDIKQFRVTEVTSPKKSLPKIIEKPIINKDTEQKSNLKKLIVASHQNKNDDLKRNKAPIKVLDKSNENSEAATASNASDNDKAKIKNVNEHVKENSSTTSAKVDPEATKKPSIKFSVKKSLKTNKNDNSNQSSPINSESDKETISKDNKIVSMKPKSSSASEQNKSHSKAPASAHKDYEKKSNKGIETKHDEVFVESNTGKGEENNSKIRKVNNTSVSTSNNNKKETIANTTKINKETSNGETTKLHVDQEKTLKVIPVTKDDKKVTKPNNKGNSRVVSNESVHPNVQKPLKSKTGNVVVINEAKTKSDEDTDSNDETSKIMNLLKSIGKKDMEDKVVILLVMPPIVDREVHTTIYPDGTIIDEITETTWDSEDEDAEPKVATRTNVRHFDDPPSEND</sequence>
<protein>
    <submittedName>
        <fullName evidence="3">Proteoglycan-4-like</fullName>
    </submittedName>
</protein>